<evidence type="ECO:0000256" key="1">
    <source>
        <dbReference type="ARBA" id="ARBA00022729"/>
    </source>
</evidence>
<dbReference type="SUPFAM" id="SSF69318">
    <property type="entry name" value="Integrin alpha N-terminal domain"/>
    <property type="match status" value="1"/>
</dbReference>
<sequence length="462" mass="50584">MKQLLLFSIALTFYTNTYAQIGFETHIIASGTNEVNRPYSVISADIDSDGYKDVLSASTEDGKIAWYRNLDGLGTFGPQLIISENADYATSVYAADIDGDGDLDVLSASFNDDKIAWYENLDGQGTFSTEQIITSLLDSALVILAQDVDGDGDLDVIAGSNGNSEIVWFENQNGLGQFSGPIDISENNTATESILAIDFDGDNDIDLVAALDYENKIVWYENTDGLGNFGSRQVITADVSASLSIFASDLDNDGDFDLLSTSFVEDEIVWFENMDGNGNFGTKQIITSNADRPYEVYSEDLDGDGDMDVFSASLSDNKIAWYENIDGTGSFGTQQIISQEFVGAVSVFADDLDNDGDIDVLSCWFGGDTIAWHENTGLLNVDENTQLQLSIFPNPTNNIFNIKSKTNIINVHIYNQLGQLVLEENNSEGIDKIQIDDLNVGLYFVKLKDANGNYSIQKILKY</sequence>
<keyword evidence="1 2" id="KW-0732">Signal</keyword>
<dbReference type="OrthoDB" id="1110367at2"/>
<dbReference type="InterPro" id="IPR026444">
    <property type="entry name" value="Secre_tail"/>
</dbReference>
<reference evidence="4 5" key="1">
    <citation type="submission" date="2018-10" db="EMBL/GenBank/DDBJ databases">
        <title>Genomic Encyclopedia of Archaeal and Bacterial Type Strains, Phase II (KMG-II): from individual species to whole genera.</title>
        <authorList>
            <person name="Goeker M."/>
        </authorList>
    </citation>
    <scope>NUCLEOTIDE SEQUENCE [LARGE SCALE GENOMIC DNA]</scope>
    <source>
        <strain evidence="4 5">DSM 23424</strain>
    </source>
</reference>
<dbReference type="NCBIfam" id="TIGR04183">
    <property type="entry name" value="Por_Secre_tail"/>
    <property type="match status" value="1"/>
</dbReference>
<keyword evidence="5" id="KW-1185">Reference proteome</keyword>
<feature type="domain" description="Secretion system C-terminal sorting" evidence="3">
    <location>
        <begin position="391"/>
        <end position="459"/>
    </location>
</feature>
<organism evidence="4 5">
    <name type="scientific">Ulvibacter antarcticus</name>
    <dbReference type="NCBI Taxonomy" id="442714"/>
    <lineage>
        <taxon>Bacteria</taxon>
        <taxon>Pseudomonadati</taxon>
        <taxon>Bacteroidota</taxon>
        <taxon>Flavobacteriia</taxon>
        <taxon>Flavobacteriales</taxon>
        <taxon>Flavobacteriaceae</taxon>
        <taxon>Ulvibacter</taxon>
    </lineage>
</organism>
<dbReference type="InterPro" id="IPR013517">
    <property type="entry name" value="FG-GAP"/>
</dbReference>
<dbReference type="Gene3D" id="2.130.10.130">
    <property type="entry name" value="Integrin alpha, N-terminal"/>
    <property type="match status" value="1"/>
</dbReference>
<comment type="caution">
    <text evidence="4">The sequence shown here is derived from an EMBL/GenBank/DDBJ whole genome shotgun (WGS) entry which is preliminary data.</text>
</comment>
<dbReference type="InterPro" id="IPR028994">
    <property type="entry name" value="Integrin_alpha_N"/>
</dbReference>
<feature type="signal peptide" evidence="2">
    <location>
        <begin position="1"/>
        <end position="19"/>
    </location>
</feature>
<dbReference type="Pfam" id="PF13517">
    <property type="entry name" value="FG-GAP_3"/>
    <property type="match status" value="3"/>
</dbReference>
<name>A0A3L9Y8Z0_9FLAO</name>
<dbReference type="Proteomes" id="UP000271339">
    <property type="component" value="Unassembled WGS sequence"/>
</dbReference>
<dbReference type="PANTHER" id="PTHR44103">
    <property type="entry name" value="PROPROTEIN CONVERTASE P"/>
    <property type="match status" value="1"/>
</dbReference>
<gene>
    <name evidence="4" type="ORF">BXY75_3050</name>
</gene>
<dbReference type="RefSeq" id="WP_121908582.1">
    <property type="nucleotide sequence ID" value="NZ_REFC01000015.1"/>
</dbReference>
<dbReference type="PANTHER" id="PTHR44103:SF1">
    <property type="entry name" value="PROPROTEIN CONVERTASE P"/>
    <property type="match status" value="1"/>
</dbReference>
<protein>
    <submittedName>
        <fullName evidence="4">Putative secreted protein (Por secretion system target)</fullName>
    </submittedName>
</protein>
<evidence type="ECO:0000256" key="2">
    <source>
        <dbReference type="SAM" id="SignalP"/>
    </source>
</evidence>
<dbReference type="AlphaFoldDB" id="A0A3L9Y8Z0"/>
<dbReference type="Pfam" id="PF18962">
    <property type="entry name" value="Por_Secre_tail"/>
    <property type="match status" value="1"/>
</dbReference>
<evidence type="ECO:0000313" key="4">
    <source>
        <dbReference type="EMBL" id="RMA57163.1"/>
    </source>
</evidence>
<proteinExistence type="predicted"/>
<evidence type="ECO:0000313" key="5">
    <source>
        <dbReference type="Proteomes" id="UP000271339"/>
    </source>
</evidence>
<evidence type="ECO:0000259" key="3">
    <source>
        <dbReference type="Pfam" id="PF18962"/>
    </source>
</evidence>
<feature type="chain" id="PRO_5018151701" evidence="2">
    <location>
        <begin position="20"/>
        <end position="462"/>
    </location>
</feature>
<dbReference type="EMBL" id="REFC01000015">
    <property type="protein sequence ID" value="RMA57163.1"/>
    <property type="molecule type" value="Genomic_DNA"/>
</dbReference>
<accession>A0A3L9Y8Z0</accession>